<dbReference type="Proteomes" id="UP000011721">
    <property type="component" value="Chromosome"/>
</dbReference>
<dbReference type="Gene3D" id="3.10.580.10">
    <property type="entry name" value="CBS-domain"/>
    <property type="match status" value="1"/>
</dbReference>
<dbReference type="PROSITE" id="PS51371">
    <property type="entry name" value="CBS"/>
    <property type="match status" value="2"/>
</dbReference>
<keyword evidence="5" id="KW-1185">Reference proteome</keyword>
<dbReference type="eggNOG" id="COG3448">
    <property type="taxonomic scope" value="Bacteria"/>
</dbReference>
<dbReference type="Pfam" id="PF00571">
    <property type="entry name" value="CBS"/>
    <property type="match status" value="2"/>
</dbReference>
<dbReference type="AlphaFoldDB" id="M1PC80"/>
<dbReference type="InterPro" id="IPR000644">
    <property type="entry name" value="CBS_dom"/>
</dbReference>
<dbReference type="SUPFAM" id="SSF54631">
    <property type="entry name" value="CBS-domain pair"/>
    <property type="match status" value="1"/>
</dbReference>
<dbReference type="STRING" id="1167006.UWK_00777"/>
<dbReference type="PANTHER" id="PTHR43080">
    <property type="entry name" value="CBS DOMAIN-CONTAINING PROTEIN CBSX3, MITOCHONDRIAL"/>
    <property type="match status" value="1"/>
</dbReference>
<gene>
    <name evidence="4" type="ordered locus">UWK_00777</name>
</gene>
<evidence type="ECO:0000256" key="2">
    <source>
        <dbReference type="PROSITE-ProRule" id="PRU00703"/>
    </source>
</evidence>
<reference evidence="5" key="1">
    <citation type="journal article" date="2013" name="Stand. Genomic Sci.">
        <title>Complete genome sequence of Desulfocapsa sulfexigens, a marine deltaproteobacterium specialized in disproportionating inorganic sulfur compounds.</title>
        <authorList>
            <person name="Finster K.W."/>
            <person name="Kjeldsen K.U."/>
            <person name="Kube M."/>
            <person name="Reinhardt R."/>
            <person name="Mussmann M."/>
            <person name="Amann R."/>
            <person name="Schreiber L."/>
        </authorList>
    </citation>
    <scope>NUCLEOTIDE SEQUENCE [LARGE SCALE GENOMIC DNA]</scope>
    <source>
        <strain evidence="5">DSM 10523 / SB164P1</strain>
    </source>
</reference>
<dbReference type="EMBL" id="CP003985">
    <property type="protein sequence ID" value="AGF77355.1"/>
    <property type="molecule type" value="Genomic_DNA"/>
</dbReference>
<protein>
    <submittedName>
        <fullName evidence="4">CBS-domain-containing membrane protein</fullName>
    </submittedName>
</protein>
<dbReference type="KEGG" id="dsf:UWK_00777"/>
<evidence type="ECO:0000256" key="1">
    <source>
        <dbReference type="ARBA" id="ARBA00023122"/>
    </source>
</evidence>
<keyword evidence="1 2" id="KW-0129">CBS domain</keyword>
<dbReference type="InterPro" id="IPR046342">
    <property type="entry name" value="CBS_dom_sf"/>
</dbReference>
<dbReference type="SMART" id="SM00116">
    <property type="entry name" value="CBS"/>
    <property type="match status" value="2"/>
</dbReference>
<dbReference type="HOGENOM" id="CLU_040681_9_0_7"/>
<dbReference type="OrthoDB" id="9811720at2"/>
<name>M1PC80_DESSD</name>
<dbReference type="RefSeq" id="WP_015403051.1">
    <property type="nucleotide sequence ID" value="NC_020304.1"/>
</dbReference>
<dbReference type="CDD" id="cd04586">
    <property type="entry name" value="CBS_pair_BON_assoc"/>
    <property type="match status" value="1"/>
</dbReference>
<proteinExistence type="predicted"/>
<feature type="domain" description="CBS" evidence="3">
    <location>
        <begin position="66"/>
        <end position="122"/>
    </location>
</feature>
<evidence type="ECO:0000313" key="4">
    <source>
        <dbReference type="EMBL" id="AGF77355.1"/>
    </source>
</evidence>
<dbReference type="PANTHER" id="PTHR43080:SF26">
    <property type="entry name" value="REGULATORY PROTEIN"/>
    <property type="match status" value="1"/>
</dbReference>
<dbReference type="InterPro" id="IPR051257">
    <property type="entry name" value="Diverse_CBS-Domain"/>
</dbReference>
<evidence type="ECO:0000259" key="3">
    <source>
        <dbReference type="PROSITE" id="PS51371"/>
    </source>
</evidence>
<accession>M1PC80</accession>
<sequence>METAKSSTQPCLPERLAISDEDIYEAMKEISGYLDITASDFKELYKLSYQHAMERLTNSILARDIMSREVVSVAANTPLLEAAKRMAAASISGVPVLDNEERVVGVLSEQDFLKDLGTNNRSFMSIITNSLQGKGCVAVSSPERVAADIMSHPPFTIRENTPLGEITVIMSKNNINRLPVLDQQGEKIVGILSRGDIVRSQLL</sequence>
<feature type="domain" description="CBS" evidence="3">
    <location>
        <begin position="150"/>
        <end position="203"/>
    </location>
</feature>
<organism evidence="4 5">
    <name type="scientific">Desulfocapsa sulfexigens (strain DSM 10523 / SB164P1)</name>
    <dbReference type="NCBI Taxonomy" id="1167006"/>
    <lineage>
        <taxon>Bacteria</taxon>
        <taxon>Pseudomonadati</taxon>
        <taxon>Thermodesulfobacteriota</taxon>
        <taxon>Desulfobulbia</taxon>
        <taxon>Desulfobulbales</taxon>
        <taxon>Desulfocapsaceae</taxon>
        <taxon>Desulfocapsa</taxon>
    </lineage>
</organism>
<evidence type="ECO:0000313" key="5">
    <source>
        <dbReference type="Proteomes" id="UP000011721"/>
    </source>
</evidence>